<comment type="caution">
    <text evidence="1">The sequence shown here is derived from an EMBL/GenBank/DDBJ whole genome shotgun (WGS) entry which is preliminary data.</text>
</comment>
<evidence type="ECO:0008006" key="3">
    <source>
        <dbReference type="Google" id="ProtNLM"/>
    </source>
</evidence>
<dbReference type="EMBL" id="MFSR01000065">
    <property type="protein sequence ID" value="OGI38630.1"/>
    <property type="molecule type" value="Genomic_DNA"/>
</dbReference>
<reference evidence="1 2" key="1">
    <citation type="journal article" date="2016" name="Nat. Commun.">
        <title>Thousands of microbial genomes shed light on interconnected biogeochemical processes in an aquifer system.</title>
        <authorList>
            <person name="Anantharaman K."/>
            <person name="Brown C.T."/>
            <person name="Hug L.A."/>
            <person name="Sharon I."/>
            <person name="Castelle C.J."/>
            <person name="Probst A.J."/>
            <person name="Thomas B.C."/>
            <person name="Singh A."/>
            <person name="Wilkins M.J."/>
            <person name="Karaoz U."/>
            <person name="Brodie E.L."/>
            <person name="Williams K.H."/>
            <person name="Hubbard S.S."/>
            <person name="Banfield J.F."/>
        </authorList>
    </citation>
    <scope>NUCLEOTIDE SEQUENCE [LARGE SCALE GENOMIC DNA]</scope>
</reference>
<protein>
    <recommendedName>
        <fullName evidence="3">Segregation and condensation protein A</fullName>
    </recommendedName>
</protein>
<organism evidence="1 2">
    <name type="scientific">Candidatus Muproteobacteria bacterium RBG_16_64_10</name>
    <dbReference type="NCBI Taxonomy" id="1817757"/>
    <lineage>
        <taxon>Bacteria</taxon>
        <taxon>Pseudomonadati</taxon>
        <taxon>Pseudomonadota</taxon>
        <taxon>Candidatus Muproteobacteria</taxon>
    </lineage>
</organism>
<sequence length="101" mass="11284">MSEKQSDPAESKEFRILRAMKTTLTGVIKDTATQPGLKHPLSDRTIEDIRQCLGLISARERELAEQVGTPMGMRPHYADEPQKSVVVPIKSIGKPKKDKDK</sequence>
<evidence type="ECO:0000313" key="1">
    <source>
        <dbReference type="EMBL" id="OGI38630.1"/>
    </source>
</evidence>
<proteinExistence type="predicted"/>
<gene>
    <name evidence="1" type="ORF">A2V91_04675</name>
</gene>
<dbReference type="AlphaFoldDB" id="A0A1F6T0C2"/>
<evidence type="ECO:0000313" key="2">
    <source>
        <dbReference type="Proteomes" id="UP000179334"/>
    </source>
</evidence>
<accession>A0A1F6T0C2</accession>
<dbReference type="Proteomes" id="UP000179334">
    <property type="component" value="Unassembled WGS sequence"/>
</dbReference>
<name>A0A1F6T0C2_9PROT</name>